<dbReference type="Proteomes" id="UP000784294">
    <property type="component" value="Unassembled WGS sequence"/>
</dbReference>
<organism evidence="1 2">
    <name type="scientific">Protopolystoma xenopodis</name>
    <dbReference type="NCBI Taxonomy" id="117903"/>
    <lineage>
        <taxon>Eukaryota</taxon>
        <taxon>Metazoa</taxon>
        <taxon>Spiralia</taxon>
        <taxon>Lophotrochozoa</taxon>
        <taxon>Platyhelminthes</taxon>
        <taxon>Monogenea</taxon>
        <taxon>Polyopisthocotylea</taxon>
        <taxon>Polystomatidea</taxon>
        <taxon>Polystomatidae</taxon>
        <taxon>Protopolystoma</taxon>
    </lineage>
</organism>
<sequence length="88" mass="9888">MLLGKFYFGFCYETSSVTFHPPPWISEAILGLATFHTPFPMSTPLRASTLAEEKQINLPFVWNSSKCEQSMHQSLAMIGVACVYIRAL</sequence>
<reference evidence="1" key="1">
    <citation type="submission" date="2018-11" db="EMBL/GenBank/DDBJ databases">
        <authorList>
            <consortium name="Pathogen Informatics"/>
        </authorList>
    </citation>
    <scope>NUCLEOTIDE SEQUENCE</scope>
</reference>
<gene>
    <name evidence="1" type="ORF">PXEA_LOCUS15681</name>
</gene>
<evidence type="ECO:0000313" key="1">
    <source>
        <dbReference type="EMBL" id="VEL22241.1"/>
    </source>
</evidence>
<name>A0A3S5AEY2_9PLAT</name>
<protein>
    <submittedName>
        <fullName evidence="1">Uncharacterized protein</fullName>
    </submittedName>
</protein>
<comment type="caution">
    <text evidence="1">The sequence shown here is derived from an EMBL/GenBank/DDBJ whole genome shotgun (WGS) entry which is preliminary data.</text>
</comment>
<dbReference type="EMBL" id="CAAALY010055393">
    <property type="protein sequence ID" value="VEL22241.1"/>
    <property type="molecule type" value="Genomic_DNA"/>
</dbReference>
<dbReference type="AlphaFoldDB" id="A0A3S5AEY2"/>
<evidence type="ECO:0000313" key="2">
    <source>
        <dbReference type="Proteomes" id="UP000784294"/>
    </source>
</evidence>
<proteinExistence type="predicted"/>
<keyword evidence="2" id="KW-1185">Reference proteome</keyword>
<accession>A0A3S5AEY2</accession>